<evidence type="ECO:0000313" key="10">
    <source>
        <dbReference type="Proteomes" id="UP000298327"/>
    </source>
</evidence>
<keyword evidence="1" id="KW-0723">Serine/threonine-protein kinase</keyword>
<dbReference type="SMART" id="SM00220">
    <property type="entry name" value="S_TKc"/>
    <property type="match status" value="1"/>
</dbReference>
<dbReference type="GO" id="GO:0007165">
    <property type="term" value="P:signal transduction"/>
    <property type="evidence" value="ECO:0007669"/>
    <property type="project" value="TreeGrafter"/>
</dbReference>
<keyword evidence="3 6" id="KW-0547">Nucleotide-binding</keyword>
<dbReference type="Pfam" id="PF00069">
    <property type="entry name" value="Pkinase"/>
    <property type="match status" value="1"/>
</dbReference>
<evidence type="ECO:0000256" key="2">
    <source>
        <dbReference type="ARBA" id="ARBA00022679"/>
    </source>
</evidence>
<evidence type="ECO:0000256" key="4">
    <source>
        <dbReference type="ARBA" id="ARBA00022777"/>
    </source>
</evidence>
<feature type="binding site" evidence="6">
    <location>
        <position position="75"/>
    </location>
    <ligand>
        <name>ATP</name>
        <dbReference type="ChEBI" id="CHEBI:30616"/>
    </ligand>
</feature>
<dbReference type="GO" id="GO:0005524">
    <property type="term" value="F:ATP binding"/>
    <property type="evidence" value="ECO:0007669"/>
    <property type="project" value="UniProtKB-UniRule"/>
</dbReference>
<dbReference type="Proteomes" id="UP000298327">
    <property type="component" value="Unassembled WGS sequence"/>
</dbReference>
<dbReference type="OrthoDB" id="68483at2759"/>
<name>A0A4Y9Y6U0_9AGAM</name>
<dbReference type="Gene3D" id="1.10.510.10">
    <property type="entry name" value="Transferase(Phosphotransferase) domain 1"/>
    <property type="match status" value="1"/>
</dbReference>
<feature type="compositionally biased region" description="Low complexity" evidence="7">
    <location>
        <begin position="284"/>
        <end position="295"/>
    </location>
</feature>
<comment type="caution">
    <text evidence="9">The sequence shown here is derived from an EMBL/GenBank/DDBJ whole genome shotgun (WGS) entry which is preliminary data.</text>
</comment>
<dbReference type="AlphaFoldDB" id="A0A4Y9Y6U0"/>
<keyword evidence="4" id="KW-0418">Kinase</keyword>
<protein>
    <recommendedName>
        <fullName evidence="8">Protein kinase domain-containing protein</fullName>
    </recommendedName>
</protein>
<feature type="compositionally biased region" description="Low complexity" evidence="7">
    <location>
        <begin position="577"/>
        <end position="591"/>
    </location>
</feature>
<evidence type="ECO:0000256" key="6">
    <source>
        <dbReference type="PROSITE-ProRule" id="PRU10141"/>
    </source>
</evidence>
<dbReference type="SUPFAM" id="SSF56112">
    <property type="entry name" value="Protein kinase-like (PK-like)"/>
    <property type="match status" value="1"/>
</dbReference>
<sequence length="711" mass="77890">MEMDRSGLQVVGTHIPFDPSDEVAVTQSVHQDKDPQTSQLILNQYQRGPLVGKGQHGEVFRCADLSKGGALVAMKVVSRKNARQEKLQKLRRRNLPTSGNHVPLTDNLGSTEYKIKREIALMKRCRHPHVVRLLEVIDDKLYKKIYMIMEYLGGGEIKWRDSDNNPILRVDQTRRICRDVILGLEYLHAQGIIHRDIKPANLMWTWDRRTVKITDFGVAHISAAQRLRGAGDASKPEDPDDALFLEDPDDALFLDDSDLAKTAGTPAFLAPEVVYDFGNSSDVPGSASPDAGGSSVTVHASGSRRPPITKAIDVWALGVTLYSLLFGRTPFRGEGHSEFSLYQAICTQDWDVRETMGVDEIPTGGRHPNKKGMSKDYKRSGAVVIALLDRFLQKDAKKRITLDEVKQTHPWILYGIADGNKWLRDTTPDLHPSDVTDQAINEAISPLRFFWSETWRNRISSLLRPLRPRTSFRSMGDRADNDVGVRSAPQASMSRYAKRYTQSQTSPRSRRSQDKSQGKERSQPISRPPSVHGTVSTADTKRSNSVDRRPASPPPASAMARRGSIPFLLPDAPPVPSSARSFSPTSSTGEESPGRERPRSRFSLSSFGRWRVGRNVTYGPGPHEASTSASSPGTSIKPSRQSSSSGGPSSGSATGAARASDEVLAKRADFTHVTPAIRASSWGDVGEYSRRGVGVGIGVGVGAAAMESGAA</sequence>
<keyword evidence="5 6" id="KW-0067">ATP-binding</keyword>
<dbReference type="PANTHER" id="PTHR43895:SF152">
    <property type="entry name" value="SERINE_THREONINE-PROTEIN KINASE TOS3"/>
    <property type="match status" value="1"/>
</dbReference>
<dbReference type="Gene3D" id="3.30.200.20">
    <property type="entry name" value="Phosphorylase Kinase, domain 1"/>
    <property type="match status" value="1"/>
</dbReference>
<gene>
    <name evidence="9" type="ORF">EVG20_g8896</name>
</gene>
<evidence type="ECO:0000256" key="7">
    <source>
        <dbReference type="SAM" id="MobiDB-lite"/>
    </source>
</evidence>
<feature type="region of interest" description="Disordered" evidence="7">
    <location>
        <begin position="281"/>
        <end position="304"/>
    </location>
</feature>
<feature type="compositionally biased region" description="Low complexity" evidence="7">
    <location>
        <begin position="638"/>
        <end position="658"/>
    </location>
</feature>
<dbReference type="PROSITE" id="PS50011">
    <property type="entry name" value="PROTEIN_KINASE_DOM"/>
    <property type="match status" value="1"/>
</dbReference>
<proteinExistence type="predicted"/>
<feature type="non-terminal residue" evidence="9">
    <location>
        <position position="711"/>
    </location>
</feature>
<dbReference type="InterPro" id="IPR017441">
    <property type="entry name" value="Protein_kinase_ATP_BS"/>
</dbReference>
<dbReference type="GO" id="GO:0004674">
    <property type="term" value="F:protein serine/threonine kinase activity"/>
    <property type="evidence" value="ECO:0007669"/>
    <property type="project" value="UniProtKB-KW"/>
</dbReference>
<reference evidence="9 10" key="1">
    <citation type="submission" date="2019-02" db="EMBL/GenBank/DDBJ databases">
        <title>Genome sequencing of the rare red list fungi Dentipellis fragilis.</title>
        <authorList>
            <person name="Buettner E."/>
            <person name="Kellner H."/>
        </authorList>
    </citation>
    <scope>NUCLEOTIDE SEQUENCE [LARGE SCALE GENOMIC DNA]</scope>
    <source>
        <strain evidence="9 10">DSM 105465</strain>
    </source>
</reference>
<feature type="compositionally biased region" description="Basic and acidic residues" evidence="7">
    <location>
        <begin position="511"/>
        <end position="522"/>
    </location>
</feature>
<evidence type="ECO:0000256" key="1">
    <source>
        <dbReference type="ARBA" id="ARBA00022527"/>
    </source>
</evidence>
<dbReference type="InterPro" id="IPR000719">
    <property type="entry name" value="Prot_kinase_dom"/>
</dbReference>
<dbReference type="InterPro" id="IPR011009">
    <property type="entry name" value="Kinase-like_dom_sf"/>
</dbReference>
<dbReference type="PANTHER" id="PTHR43895">
    <property type="entry name" value="CALCIUM/CALMODULIN-DEPENDENT PROTEIN KINASE KINASE-RELATED"/>
    <property type="match status" value="1"/>
</dbReference>
<evidence type="ECO:0000256" key="3">
    <source>
        <dbReference type="ARBA" id="ARBA00022741"/>
    </source>
</evidence>
<feature type="domain" description="Protein kinase" evidence="8">
    <location>
        <begin position="45"/>
        <end position="412"/>
    </location>
</feature>
<feature type="compositionally biased region" description="Polar residues" evidence="7">
    <location>
        <begin position="625"/>
        <end position="637"/>
    </location>
</feature>
<dbReference type="CDD" id="cd14008">
    <property type="entry name" value="STKc_LKB1_CaMKK"/>
    <property type="match status" value="1"/>
</dbReference>
<dbReference type="PROSITE" id="PS00107">
    <property type="entry name" value="PROTEIN_KINASE_ATP"/>
    <property type="match status" value="1"/>
</dbReference>
<evidence type="ECO:0000256" key="5">
    <source>
        <dbReference type="ARBA" id="ARBA00022840"/>
    </source>
</evidence>
<dbReference type="EMBL" id="SEOQ01000821">
    <property type="protein sequence ID" value="TFY56519.1"/>
    <property type="molecule type" value="Genomic_DNA"/>
</dbReference>
<evidence type="ECO:0000259" key="8">
    <source>
        <dbReference type="PROSITE" id="PS50011"/>
    </source>
</evidence>
<keyword evidence="2" id="KW-0808">Transferase</keyword>
<dbReference type="STRING" id="205917.A0A4Y9Y6U0"/>
<evidence type="ECO:0000313" key="9">
    <source>
        <dbReference type="EMBL" id="TFY56519.1"/>
    </source>
</evidence>
<feature type="compositionally biased region" description="Basic and acidic residues" evidence="7">
    <location>
        <begin position="539"/>
        <end position="550"/>
    </location>
</feature>
<organism evidence="9 10">
    <name type="scientific">Dentipellis fragilis</name>
    <dbReference type="NCBI Taxonomy" id="205917"/>
    <lineage>
        <taxon>Eukaryota</taxon>
        <taxon>Fungi</taxon>
        <taxon>Dikarya</taxon>
        <taxon>Basidiomycota</taxon>
        <taxon>Agaricomycotina</taxon>
        <taxon>Agaricomycetes</taxon>
        <taxon>Russulales</taxon>
        <taxon>Hericiaceae</taxon>
        <taxon>Dentipellis</taxon>
    </lineage>
</organism>
<feature type="region of interest" description="Disordered" evidence="7">
    <location>
        <begin position="471"/>
        <end position="660"/>
    </location>
</feature>
<accession>A0A4Y9Y6U0</accession>
<keyword evidence="10" id="KW-1185">Reference proteome</keyword>